<dbReference type="OrthoDB" id="1435722at2"/>
<reference evidence="2" key="1">
    <citation type="submission" date="2016-11" db="EMBL/GenBank/DDBJ databases">
        <authorList>
            <person name="Varghese N."/>
            <person name="Submissions S."/>
        </authorList>
    </citation>
    <scope>NUCLEOTIDE SEQUENCE [LARGE SCALE GENOMIC DNA]</scope>
    <source>
        <strain evidence="2">DSM 16478</strain>
    </source>
</reference>
<organism evidence="1 2">
    <name type="scientific">Maribacter aquivivus</name>
    <dbReference type="NCBI Taxonomy" id="228958"/>
    <lineage>
        <taxon>Bacteria</taxon>
        <taxon>Pseudomonadati</taxon>
        <taxon>Bacteroidota</taxon>
        <taxon>Flavobacteriia</taxon>
        <taxon>Flavobacteriales</taxon>
        <taxon>Flavobacteriaceae</taxon>
        <taxon>Maribacter</taxon>
    </lineage>
</organism>
<dbReference type="STRING" id="228958.SAMN04488007_0628"/>
<dbReference type="AlphaFoldDB" id="A0A1M6K226"/>
<accession>A0A1M6K226</accession>
<dbReference type="EMBL" id="FQZX01000001">
    <property type="protein sequence ID" value="SHJ52978.1"/>
    <property type="molecule type" value="Genomic_DNA"/>
</dbReference>
<keyword evidence="2" id="KW-1185">Reference proteome</keyword>
<dbReference type="RefSeq" id="WP_073241182.1">
    <property type="nucleotide sequence ID" value="NZ_FQZX01000001.1"/>
</dbReference>
<evidence type="ECO:0000313" key="2">
    <source>
        <dbReference type="Proteomes" id="UP000184314"/>
    </source>
</evidence>
<name>A0A1M6K226_9FLAO</name>
<sequence>MKKIIFTYLSIICLFSCSQNDSEEQLNFINIQLDLDQVEEYSDAYDYTDFRVAVYGSKEDYFSEVNAVFSGSIDASGKISISENLEEKSYYVDIYTEDKVLSNWQVTDLDVDTSNIIKFYTANTNEFYSAVYMKDNRRLVGNWSFLSYEHINNDNEERTDKVFLSINKEFTATSYETYEGIAYQLHFKLQENGYLELVTIEPNPDNYPVYQTNSEGLVVQIDQDGLLYFSNYSGDNVVYVGN</sequence>
<proteinExistence type="predicted"/>
<gene>
    <name evidence="1" type="ORF">SAMN04488007_0628</name>
</gene>
<protein>
    <submittedName>
        <fullName evidence="1">Uncharacterized protein</fullName>
    </submittedName>
</protein>
<evidence type="ECO:0000313" key="1">
    <source>
        <dbReference type="EMBL" id="SHJ52978.1"/>
    </source>
</evidence>
<dbReference type="Proteomes" id="UP000184314">
    <property type="component" value="Unassembled WGS sequence"/>
</dbReference>